<dbReference type="PANTHER" id="PTHR11061">
    <property type="entry name" value="RNA M5U METHYLTRANSFERASE"/>
    <property type="match status" value="1"/>
</dbReference>
<feature type="domain" description="TRAM" evidence="8">
    <location>
        <begin position="3"/>
        <end position="61"/>
    </location>
</feature>
<feature type="binding site" evidence="6">
    <location>
        <position position="384"/>
    </location>
    <ligand>
        <name>S-adenosyl-L-methionine</name>
        <dbReference type="ChEBI" id="CHEBI:59789"/>
    </ligand>
</feature>
<evidence type="ECO:0000313" key="10">
    <source>
        <dbReference type="EMBL" id="SUM88072.1"/>
    </source>
</evidence>
<keyword evidence="1" id="KW-0479">Metal-binding</keyword>
<accession>A0A7Z7QP74</accession>
<sequence>MDLVKKNEVYEGEVVDLTHEGHGVVKKERYPIFIPQTLVDEKIKYKVIKVKKNFAIGKLIEVQSPSQDRVEPPCVYYQQCGGCQLQHLSYEAQLEMKRKQVINLFHHKGKMTHVPIHPTVGMEHPWHYRNKSQIPVGAGRHNEVEMGFYRQRSHQIIDMEQCLIQYDDQNEMMTMVKDLLKKYHIAPYDEQQHKGLVRHLVVRKGYYTQEIMVIFVINGTKLPYQDEIVAALTQKFKNIKSIKLNFQRDRSNVIMGKTSRTIYGQEIIEDQLEQLTFEIGDLSFYQINVTQTQKLYAKALEYAKLTGRETVLDAYCGIGTIGLFMAPHAKHVYGVEAVPEAIEDAQRNAQKNHISNTTFVAGTAEDVILKWQKEGIQPDVVTVDPPRKGCDATFIQTLNQLAPQRIVYVSCNPSTQLRDIESLTNQYELKEITPVDMFPHTTHVETVALLERK</sequence>
<dbReference type="Gene3D" id="3.40.50.150">
    <property type="entry name" value="Vaccinia Virus protein VP39"/>
    <property type="match status" value="1"/>
</dbReference>
<dbReference type="PROSITE" id="PS01231">
    <property type="entry name" value="TRMA_2"/>
    <property type="match status" value="1"/>
</dbReference>
<reference evidence="10" key="1">
    <citation type="submission" date="2018-06" db="EMBL/GenBank/DDBJ databases">
        <authorList>
            <consortium name="Pathogen Informatics"/>
            <person name="Doyle S."/>
        </authorList>
    </citation>
    <scope>NUCLEOTIDE SEQUENCE [LARGE SCALE GENOMIC DNA]</scope>
    <source>
        <strain evidence="10">NCTC12218</strain>
    </source>
</reference>
<dbReference type="FunFam" id="3.40.50.150:FF:000009">
    <property type="entry name" value="23S rRNA (Uracil(1939)-C(5))-methyltransferase RlmD"/>
    <property type="match status" value="1"/>
</dbReference>
<proteinExistence type="inferred from homology"/>
<dbReference type="PROSITE" id="PS01230">
    <property type="entry name" value="TRMA_1"/>
    <property type="match status" value="1"/>
</dbReference>
<dbReference type="FunFam" id="2.40.50.140:FF:000097">
    <property type="entry name" value="23S rRNA (uracil(1939)-C(5))-methyltransferase RlmD"/>
    <property type="match status" value="1"/>
</dbReference>
<dbReference type="EMBL" id="LR962863">
    <property type="protein sequence ID" value="CAD7359301.1"/>
    <property type="molecule type" value="Genomic_DNA"/>
</dbReference>
<evidence type="ECO:0000256" key="2">
    <source>
        <dbReference type="ARBA" id="ARBA00022603"/>
    </source>
</evidence>
<dbReference type="GO" id="GO:0070475">
    <property type="term" value="P:rRNA base methylation"/>
    <property type="evidence" value="ECO:0007669"/>
    <property type="project" value="TreeGrafter"/>
</dbReference>
<reference evidence="9 11" key="2">
    <citation type="submission" date="2020-11" db="EMBL/GenBank/DDBJ databases">
        <authorList>
            <consortium name="Pathogen Informatics"/>
        </authorList>
    </citation>
    <scope>NUCLEOTIDE SEQUENCE [LARGE SCALE GENOMIC DNA]</scope>
    <source>
        <strain evidence="9 11">NCTC12218</strain>
    </source>
</reference>
<gene>
    <name evidence="10" type="ORF">NCTC12218_00907</name>
</gene>
<dbReference type="InterPro" id="IPR030390">
    <property type="entry name" value="MeTrfase_TrmA_AS"/>
</dbReference>
<dbReference type="PROSITE" id="PS51687">
    <property type="entry name" value="SAM_MT_RNA_M5U"/>
    <property type="match status" value="1"/>
</dbReference>
<feature type="binding site" evidence="6">
    <location>
        <position position="315"/>
    </location>
    <ligand>
        <name>S-adenosyl-L-methionine</name>
        <dbReference type="ChEBI" id="CHEBI:59789"/>
    </ligand>
</feature>
<keyword evidence="3 6" id="KW-0808">Transferase</keyword>
<protein>
    <submittedName>
        <fullName evidence="10">TrmA family RNA methyltransferase</fullName>
        <ecNumber evidence="10">2.1.1.-</ecNumber>
    </submittedName>
</protein>
<dbReference type="AlphaFoldDB" id="A0A7Z7QP74"/>
<evidence type="ECO:0000256" key="4">
    <source>
        <dbReference type="ARBA" id="ARBA00022691"/>
    </source>
</evidence>
<dbReference type="PROSITE" id="PS50926">
    <property type="entry name" value="TRAM"/>
    <property type="match status" value="1"/>
</dbReference>
<dbReference type="Gene3D" id="2.40.50.1070">
    <property type="match status" value="1"/>
</dbReference>
<keyword evidence="2 6" id="KW-0489">Methyltransferase</keyword>
<dbReference type="GO" id="GO:0051539">
    <property type="term" value="F:4 iron, 4 sulfur cluster binding"/>
    <property type="evidence" value="ECO:0007669"/>
    <property type="project" value="UniProtKB-KW"/>
</dbReference>
<keyword evidence="5" id="KW-0411">Iron-sulfur</keyword>
<dbReference type="InterPro" id="IPR010280">
    <property type="entry name" value="U5_MeTrfase_fam"/>
</dbReference>
<dbReference type="CDD" id="cd02440">
    <property type="entry name" value="AdoMet_MTases"/>
    <property type="match status" value="1"/>
</dbReference>
<feature type="active site" description="Nucleophile" evidence="6">
    <location>
        <position position="411"/>
    </location>
</feature>
<dbReference type="InterPro" id="IPR002792">
    <property type="entry name" value="TRAM_dom"/>
</dbReference>
<evidence type="ECO:0000259" key="8">
    <source>
        <dbReference type="PROSITE" id="PS50926"/>
    </source>
</evidence>
<keyword evidence="4 6" id="KW-0949">S-adenosyl-L-methionine</keyword>
<evidence type="ECO:0000256" key="1">
    <source>
        <dbReference type="ARBA" id="ARBA00022485"/>
    </source>
</evidence>
<evidence type="ECO:0000256" key="6">
    <source>
        <dbReference type="PROSITE-ProRule" id="PRU01024"/>
    </source>
</evidence>
<comment type="similarity">
    <text evidence="6">Belongs to the class I-like SAM-binding methyltransferase superfamily. RNA M5U methyltransferase family.</text>
</comment>
<evidence type="ECO:0000313" key="9">
    <source>
        <dbReference type="EMBL" id="CAD7359301.1"/>
    </source>
</evidence>
<feature type="binding site" evidence="6">
    <location>
        <position position="336"/>
    </location>
    <ligand>
        <name>S-adenosyl-L-methionine</name>
        <dbReference type="ChEBI" id="CHEBI:59789"/>
    </ligand>
</feature>
<dbReference type="InterPro" id="IPR030391">
    <property type="entry name" value="MeTrfase_TrmA_CS"/>
</dbReference>
<dbReference type="InterPro" id="IPR012340">
    <property type="entry name" value="NA-bd_OB-fold"/>
</dbReference>
<dbReference type="GO" id="GO:0070041">
    <property type="term" value="F:rRNA (uridine-C5-)-methyltransferase activity"/>
    <property type="evidence" value="ECO:0007669"/>
    <property type="project" value="TreeGrafter"/>
</dbReference>
<dbReference type="SUPFAM" id="SSF50249">
    <property type="entry name" value="Nucleic acid-binding proteins"/>
    <property type="match status" value="1"/>
</dbReference>
<keyword evidence="1" id="KW-0408">Iron</keyword>
<dbReference type="FunFam" id="2.40.50.1070:FF:000003">
    <property type="entry name" value="23S rRNA (Uracil-5-)-methyltransferase RumA"/>
    <property type="match status" value="1"/>
</dbReference>
<name>A0A7Z7QP74_STASC</name>
<dbReference type="RefSeq" id="WP_016425523.1">
    <property type="nucleotide sequence ID" value="NZ_CABKRV010000001.1"/>
</dbReference>
<feature type="active site" evidence="7">
    <location>
        <position position="411"/>
    </location>
</feature>
<evidence type="ECO:0000256" key="3">
    <source>
        <dbReference type="ARBA" id="ARBA00022679"/>
    </source>
</evidence>
<dbReference type="Gene3D" id="2.40.50.140">
    <property type="entry name" value="Nucleic acid-binding proteins"/>
    <property type="match status" value="1"/>
</dbReference>
<dbReference type="PANTHER" id="PTHR11061:SF30">
    <property type="entry name" value="TRNA (URACIL(54)-C(5))-METHYLTRANSFERASE"/>
    <property type="match status" value="1"/>
</dbReference>
<dbReference type="InterPro" id="IPR029063">
    <property type="entry name" value="SAM-dependent_MTases_sf"/>
</dbReference>
<dbReference type="Proteomes" id="UP000264146">
    <property type="component" value="Chromosome"/>
</dbReference>
<feature type="binding site" evidence="6">
    <location>
        <position position="286"/>
    </location>
    <ligand>
        <name>S-adenosyl-L-methionine</name>
        <dbReference type="ChEBI" id="CHEBI:59789"/>
    </ligand>
</feature>
<evidence type="ECO:0000256" key="5">
    <source>
        <dbReference type="ARBA" id="ARBA00023014"/>
    </source>
</evidence>
<evidence type="ECO:0000256" key="7">
    <source>
        <dbReference type="PROSITE-ProRule" id="PRU10015"/>
    </source>
</evidence>
<keyword evidence="1" id="KW-0004">4Fe-4S</keyword>
<evidence type="ECO:0000313" key="11">
    <source>
        <dbReference type="Proteomes" id="UP000264146"/>
    </source>
</evidence>
<dbReference type="Pfam" id="PF05958">
    <property type="entry name" value="tRNA_U5-meth_tr"/>
    <property type="match status" value="1"/>
</dbReference>
<dbReference type="NCBIfam" id="TIGR00479">
    <property type="entry name" value="rumA"/>
    <property type="match status" value="1"/>
</dbReference>
<dbReference type="EMBL" id="UHEF01000001">
    <property type="protein sequence ID" value="SUM88072.1"/>
    <property type="molecule type" value="Genomic_DNA"/>
</dbReference>
<organism evidence="10">
    <name type="scientific">Staphylococcus schleiferi</name>
    <dbReference type="NCBI Taxonomy" id="1295"/>
    <lineage>
        <taxon>Bacteria</taxon>
        <taxon>Bacillati</taxon>
        <taxon>Bacillota</taxon>
        <taxon>Bacilli</taxon>
        <taxon>Bacillales</taxon>
        <taxon>Staphylococcaceae</taxon>
        <taxon>Staphylococcus</taxon>
    </lineage>
</organism>
<dbReference type="EC" id="2.1.1.-" evidence="10"/>
<dbReference type="SUPFAM" id="SSF53335">
    <property type="entry name" value="S-adenosyl-L-methionine-dependent methyltransferases"/>
    <property type="match status" value="1"/>
</dbReference>